<reference evidence="5" key="1">
    <citation type="submission" date="2021-12" db="EMBL/GenBank/DDBJ databases">
        <title>taxonomy of Moraxella sp. ZY201224.</title>
        <authorList>
            <person name="Li F."/>
        </authorList>
    </citation>
    <scope>NUCLEOTIDE SEQUENCE</scope>
    <source>
        <strain evidence="5">ZY201224</strain>
    </source>
</reference>
<accession>A0ABY6F2J1</accession>
<organism evidence="5 6">
    <name type="scientific">Moraxella nasicaprae</name>
    <dbReference type="NCBI Taxonomy" id="2904122"/>
    <lineage>
        <taxon>Bacteria</taxon>
        <taxon>Pseudomonadati</taxon>
        <taxon>Pseudomonadota</taxon>
        <taxon>Gammaproteobacteria</taxon>
        <taxon>Moraxellales</taxon>
        <taxon>Moraxellaceae</taxon>
        <taxon>Moraxella</taxon>
    </lineage>
</organism>
<dbReference type="Gene3D" id="3.60.21.10">
    <property type="match status" value="1"/>
</dbReference>
<protein>
    <submittedName>
        <fullName evidence="5">Metallophosphoesterase</fullName>
    </submittedName>
</protein>
<keyword evidence="2" id="KW-0378">Hydrolase</keyword>
<dbReference type="RefSeq" id="WP_263075733.1">
    <property type="nucleotide sequence ID" value="NZ_CP089977.1"/>
</dbReference>
<evidence type="ECO:0000256" key="1">
    <source>
        <dbReference type="ARBA" id="ARBA00022723"/>
    </source>
</evidence>
<dbReference type="Pfam" id="PF00149">
    <property type="entry name" value="Metallophos"/>
    <property type="match status" value="1"/>
</dbReference>
<name>A0ABY6F2J1_9GAMM</name>
<proteinExistence type="predicted"/>
<keyword evidence="1" id="KW-0479">Metal-binding</keyword>
<gene>
    <name evidence="5" type="ORF">LU297_06465</name>
</gene>
<keyword evidence="3" id="KW-1133">Transmembrane helix</keyword>
<evidence type="ECO:0000313" key="6">
    <source>
        <dbReference type="Proteomes" id="UP001063782"/>
    </source>
</evidence>
<dbReference type="PANTHER" id="PTHR31302">
    <property type="entry name" value="TRANSMEMBRANE PROTEIN WITH METALLOPHOSPHOESTERASE DOMAIN-RELATED"/>
    <property type="match status" value="1"/>
</dbReference>
<feature type="transmembrane region" description="Helical" evidence="3">
    <location>
        <begin position="9"/>
        <end position="28"/>
    </location>
</feature>
<keyword evidence="6" id="KW-1185">Reference proteome</keyword>
<dbReference type="InterPro" id="IPR051158">
    <property type="entry name" value="Metallophosphoesterase_sf"/>
</dbReference>
<dbReference type="PANTHER" id="PTHR31302:SF31">
    <property type="entry name" value="PHOSPHODIESTERASE YAEI"/>
    <property type="match status" value="1"/>
</dbReference>
<feature type="domain" description="Calcineurin-like phosphoesterase" evidence="4">
    <location>
        <begin position="49"/>
        <end position="216"/>
    </location>
</feature>
<evidence type="ECO:0000259" key="4">
    <source>
        <dbReference type="Pfam" id="PF00149"/>
    </source>
</evidence>
<sequence length="290" mass="32459">MIGFIKKLSAIHLVLILVVLVAFVMIAIDDRLSTPEHTATHAQAKQTLTLAIITDLHSCYYGEGQRELLDALHARKPDAILLGGDIYDDKLPFTHADTLLAKLGDITPNLYYVNGNHELYLPASTYQQLEQRIKHYGIHIIHGKGMSIQVNGKDSGVNVYGVSDPVNNAQFWQDLDTVGNAANRQHLNILLAHRPEHISDYLHYPFDVIVSGHAHGGQWRLPYLVNGVFAPNQGFLPKYAGGQYHFDNPNSRSQHTQFIVSRGLAKESTRFIPRIFNRPELVFLTIPSGQ</sequence>
<dbReference type="InterPro" id="IPR004843">
    <property type="entry name" value="Calcineurin-like_PHP"/>
</dbReference>
<evidence type="ECO:0000313" key="5">
    <source>
        <dbReference type="EMBL" id="UXZ04249.1"/>
    </source>
</evidence>
<evidence type="ECO:0000256" key="3">
    <source>
        <dbReference type="SAM" id="Phobius"/>
    </source>
</evidence>
<keyword evidence="3" id="KW-0812">Transmembrane</keyword>
<dbReference type="Proteomes" id="UP001063782">
    <property type="component" value="Chromosome"/>
</dbReference>
<dbReference type="SUPFAM" id="SSF56300">
    <property type="entry name" value="Metallo-dependent phosphatases"/>
    <property type="match status" value="1"/>
</dbReference>
<evidence type="ECO:0000256" key="2">
    <source>
        <dbReference type="ARBA" id="ARBA00022801"/>
    </source>
</evidence>
<dbReference type="InterPro" id="IPR029052">
    <property type="entry name" value="Metallo-depent_PP-like"/>
</dbReference>
<dbReference type="EMBL" id="CP089977">
    <property type="protein sequence ID" value="UXZ04249.1"/>
    <property type="molecule type" value="Genomic_DNA"/>
</dbReference>
<keyword evidence="3" id="KW-0472">Membrane</keyword>